<dbReference type="Pfam" id="PF01966">
    <property type="entry name" value="HD"/>
    <property type="match status" value="1"/>
</dbReference>
<dbReference type="RefSeq" id="WP_110807164.1">
    <property type="nucleotide sequence ID" value="NZ_QJTK01000022.1"/>
</dbReference>
<dbReference type="NCBIfam" id="NF041026">
    <property type="entry name" value="antiphage_dGTPase"/>
    <property type="match status" value="1"/>
</dbReference>
<keyword evidence="5" id="KW-1185">Reference proteome</keyword>
<dbReference type="NCBIfam" id="TIGR01353">
    <property type="entry name" value="dGTP_triPase"/>
    <property type="match status" value="1"/>
</dbReference>
<dbReference type="GO" id="GO:0008832">
    <property type="term" value="F:dGTPase activity"/>
    <property type="evidence" value="ECO:0007669"/>
    <property type="project" value="TreeGrafter"/>
</dbReference>
<dbReference type="InterPro" id="IPR026875">
    <property type="entry name" value="PHydrolase_assoc_dom"/>
</dbReference>
<dbReference type="EMBL" id="QJTK01000022">
    <property type="protein sequence ID" value="PYF06956.1"/>
    <property type="molecule type" value="Genomic_DNA"/>
</dbReference>
<dbReference type="CDD" id="cd00077">
    <property type="entry name" value="HDc"/>
    <property type="match status" value="1"/>
</dbReference>
<dbReference type="Gene3D" id="1.10.3210.10">
    <property type="entry name" value="Hypothetical protein af1432"/>
    <property type="match status" value="1"/>
</dbReference>
<dbReference type="GO" id="GO:0006203">
    <property type="term" value="P:dGTP catabolic process"/>
    <property type="evidence" value="ECO:0007669"/>
    <property type="project" value="TreeGrafter"/>
</dbReference>
<dbReference type="PANTHER" id="PTHR11373:SF40">
    <property type="entry name" value="DEOXYGUANOSINETRIPHOSPHATE TRIPHOSPHOHYDROLASE-LIKE PROTEIN 2"/>
    <property type="match status" value="1"/>
</dbReference>
<dbReference type="NCBIfam" id="NF003701">
    <property type="entry name" value="PRK05318.1"/>
    <property type="match status" value="1"/>
</dbReference>
<accession>A0A318TQ48</accession>
<keyword evidence="1 2" id="KW-0378">Hydrolase</keyword>
<dbReference type="HAMAP" id="MF_01212">
    <property type="entry name" value="dGTPase_type2"/>
    <property type="match status" value="1"/>
</dbReference>
<evidence type="ECO:0000256" key="1">
    <source>
        <dbReference type="ARBA" id="ARBA00022801"/>
    </source>
</evidence>
<feature type="domain" description="HD" evidence="3">
    <location>
        <begin position="56"/>
        <end position="252"/>
    </location>
</feature>
<evidence type="ECO:0000313" key="5">
    <source>
        <dbReference type="Proteomes" id="UP000247727"/>
    </source>
</evidence>
<gene>
    <name evidence="4" type="ORF">C8J30_12239</name>
</gene>
<dbReference type="InterPro" id="IPR003607">
    <property type="entry name" value="HD/PDEase_dom"/>
</dbReference>
<dbReference type="OrthoDB" id="9803619at2"/>
<dbReference type="PANTHER" id="PTHR11373">
    <property type="entry name" value="DEOXYNUCLEOSIDE TRIPHOSPHATE TRIPHOSPHOHYDROLASE"/>
    <property type="match status" value="1"/>
</dbReference>
<dbReference type="Proteomes" id="UP000247727">
    <property type="component" value="Unassembled WGS sequence"/>
</dbReference>
<evidence type="ECO:0000313" key="4">
    <source>
        <dbReference type="EMBL" id="PYF06956.1"/>
    </source>
</evidence>
<protein>
    <recommendedName>
        <fullName evidence="2">Deoxyguanosinetriphosphate triphosphohydrolase-like protein</fullName>
    </recommendedName>
</protein>
<dbReference type="SMART" id="SM00471">
    <property type="entry name" value="HDc"/>
    <property type="match status" value="1"/>
</dbReference>
<comment type="similarity">
    <text evidence="2">Belongs to the dGTPase family. Type 2 subfamily.</text>
</comment>
<dbReference type="AlphaFoldDB" id="A0A318TQ48"/>
<dbReference type="InterPro" id="IPR050135">
    <property type="entry name" value="dGTPase-like"/>
</dbReference>
<evidence type="ECO:0000259" key="3">
    <source>
        <dbReference type="PROSITE" id="PS51831"/>
    </source>
</evidence>
<proteinExistence type="inferred from homology"/>
<dbReference type="SUPFAM" id="SSF109604">
    <property type="entry name" value="HD-domain/PDEase-like"/>
    <property type="match status" value="1"/>
</dbReference>
<comment type="caution">
    <text evidence="4">The sequence shown here is derived from an EMBL/GenBank/DDBJ whole genome shotgun (WGS) entry which is preliminary data.</text>
</comment>
<name>A0A318TQ48_9RHOB</name>
<sequence>MTDWNARREGWTPQAEDARDIGDVDYARVIHSASFRRLQGKTQILNLGDSDFYRTRLTHSLEVAQIAGGLVRQLAKSFPDHTATAVLPDRSQIHAIACAHDLGHPPFGHGGEVALNYCMREAGGFEGNGQTLRLLARLENFSAQAGANLSRRSMLGVLKYPAPLSALLTPAIRPQLQSGLSVLRTIDLPASTPPKGYLTCETDVVDWILAPLTAPDRAEFTRIETREGKHARTLHKSLDCSIMDLADDIAYGVHDLEDAIALRLVTPGQFRDQVPPEACDSFLEARRQKAPAESNDPYEAMVAGLFGGSDSRKRWIGRLVGHLVTAVAFEEKPEFREPLLRWRVAVSEGQARFLKALKDFIMAEVIRSPGVQHLEFKGQSMVVSVFEALQSDPERLLPRDAHARLQAAGGDLRIISDFVAGMTDTYLLKTYERLFAPRMGSVFDSL</sequence>
<dbReference type="InterPro" id="IPR006261">
    <property type="entry name" value="dGTPase"/>
</dbReference>
<dbReference type="InterPro" id="IPR023023">
    <property type="entry name" value="dNTPase_2"/>
</dbReference>
<evidence type="ECO:0000256" key="2">
    <source>
        <dbReference type="HAMAP-Rule" id="MF_01212"/>
    </source>
</evidence>
<dbReference type="PROSITE" id="PS51831">
    <property type="entry name" value="HD"/>
    <property type="match status" value="1"/>
</dbReference>
<reference evidence="4 5" key="1">
    <citation type="submission" date="2018-06" db="EMBL/GenBank/DDBJ databases">
        <title>Genomic Encyclopedia of Type Strains, Phase III (KMG-III): the genomes of soil and plant-associated and newly described type strains.</title>
        <authorList>
            <person name="Whitman W."/>
        </authorList>
    </citation>
    <scope>NUCLEOTIDE SEQUENCE [LARGE SCALE GENOMIC DNA]</scope>
    <source>
        <strain evidence="4 5">JA737</strain>
    </source>
</reference>
<dbReference type="InterPro" id="IPR006674">
    <property type="entry name" value="HD_domain"/>
</dbReference>
<organism evidence="4 5">
    <name type="scientific">Rhodobacter viridis</name>
    <dbReference type="NCBI Taxonomy" id="1054202"/>
    <lineage>
        <taxon>Bacteria</taxon>
        <taxon>Pseudomonadati</taxon>
        <taxon>Pseudomonadota</taxon>
        <taxon>Alphaproteobacteria</taxon>
        <taxon>Rhodobacterales</taxon>
        <taxon>Rhodobacter group</taxon>
        <taxon>Rhodobacter</taxon>
    </lineage>
</organism>
<dbReference type="Pfam" id="PF13286">
    <property type="entry name" value="HD_assoc"/>
    <property type="match status" value="1"/>
</dbReference>